<keyword evidence="2" id="KW-1185">Reference proteome</keyword>
<proteinExistence type="predicted"/>
<name>A0A168C6Z5_9EURO</name>
<dbReference type="OrthoDB" id="5312133at2759"/>
<protein>
    <submittedName>
        <fullName evidence="1">Uncharacterized protein</fullName>
    </submittedName>
</protein>
<reference evidence="1 2" key="1">
    <citation type="journal article" date="2016" name="Genome Biol. Evol.">
        <title>Divergent and convergent evolution of fungal pathogenicity.</title>
        <authorList>
            <person name="Shang Y."/>
            <person name="Xiao G."/>
            <person name="Zheng P."/>
            <person name="Cen K."/>
            <person name="Zhan S."/>
            <person name="Wang C."/>
        </authorList>
    </citation>
    <scope>NUCLEOTIDE SEQUENCE [LARGE SCALE GENOMIC DNA]</scope>
    <source>
        <strain evidence="1 2">ARSEF 7405</strain>
    </source>
</reference>
<gene>
    <name evidence="1" type="ORF">AAP_00997</name>
</gene>
<comment type="caution">
    <text evidence="1">The sequence shown here is derived from an EMBL/GenBank/DDBJ whole genome shotgun (WGS) entry which is preliminary data.</text>
</comment>
<sequence>MATRRVKTLFGALLLVGIISLFLVSPTPQIEKIKAKSSSYANQLPDITTFHLGGYNPFGPAVHKPAEQKNSTSRGSSWHSDWRWLHPFSSAVTLDENRAVLPPLRRRPNVYTYYDPTTQRKSKAESEADRQLLIAWRRAWFAKGFRPVVLGPSEARNNPLFESFQSRKLRLGPDVTEDFRKWMAWGSMETGIFVDWLAYPMAPYDDKFMSYLRKFSGEVEKSQIIKWQKKSTPALFAGERITELFPDGALKNYKSKAIAFYDAETITSSYAEVAKKIAENPADGKQALKDLINAHLQIIFQNTFTSGINVLQPFSKNASVLSTQSIRLAHLLAECPPSPIPKSCPPNQHFCTPCSDKLHMKTTAIEEYTKDDNAYTIGAVPHPYTLTGLLQHSMDFSVAYLRRNTTRDNWLTKVSESLLKQGVTELTRIVAFKDIIAGDTGFYRNLFMTLESFPDKAGEHNLPEETLRHLDWHFGFVVPRRISGESDADATKAKKPEKESQAHWLEQFALAKDARQIIRIGLEEEKKSSDHNNLKAKLDLKAATEAWSIGDTEIWKFARAYLVRDIVEREKWESEEKGFAGS</sequence>
<dbReference type="PANTHER" id="PTHR42055">
    <property type="entry name" value="YALI0E03476P"/>
    <property type="match status" value="1"/>
</dbReference>
<dbReference type="EMBL" id="AZGZ01000003">
    <property type="protein sequence ID" value="KZZ96224.1"/>
    <property type="molecule type" value="Genomic_DNA"/>
</dbReference>
<dbReference type="Proteomes" id="UP000242877">
    <property type="component" value="Unassembled WGS sequence"/>
</dbReference>
<evidence type="ECO:0000313" key="1">
    <source>
        <dbReference type="EMBL" id="KZZ96224.1"/>
    </source>
</evidence>
<dbReference type="PANTHER" id="PTHR42055:SF1">
    <property type="entry name" value="YALI0E03476P"/>
    <property type="match status" value="1"/>
</dbReference>
<evidence type="ECO:0000313" key="2">
    <source>
        <dbReference type="Proteomes" id="UP000242877"/>
    </source>
</evidence>
<dbReference type="VEuPathDB" id="FungiDB:AAP_00997"/>
<organism evidence="1 2">
    <name type="scientific">Ascosphaera apis ARSEF 7405</name>
    <dbReference type="NCBI Taxonomy" id="392613"/>
    <lineage>
        <taxon>Eukaryota</taxon>
        <taxon>Fungi</taxon>
        <taxon>Dikarya</taxon>
        <taxon>Ascomycota</taxon>
        <taxon>Pezizomycotina</taxon>
        <taxon>Eurotiomycetes</taxon>
        <taxon>Eurotiomycetidae</taxon>
        <taxon>Onygenales</taxon>
        <taxon>Ascosphaeraceae</taxon>
        <taxon>Ascosphaera</taxon>
    </lineage>
</organism>
<dbReference type="AlphaFoldDB" id="A0A168C6Z5"/>
<accession>A0A168C6Z5</accession>